<reference evidence="2" key="2">
    <citation type="submission" date="2020-05" db="UniProtKB">
        <authorList>
            <consortium name="EnsemblMetazoa"/>
        </authorList>
    </citation>
    <scope>IDENTIFICATION</scope>
    <source>
        <strain evidence="2">A-37</strain>
    </source>
</reference>
<keyword evidence="1" id="KW-1133">Transmembrane helix</keyword>
<dbReference type="VEuPathDB" id="VectorBase:ACUA026241"/>
<keyword evidence="3" id="KW-1185">Reference proteome</keyword>
<dbReference type="AlphaFoldDB" id="A0A182MU15"/>
<evidence type="ECO:0000256" key="1">
    <source>
        <dbReference type="SAM" id="Phobius"/>
    </source>
</evidence>
<feature type="transmembrane region" description="Helical" evidence="1">
    <location>
        <begin position="21"/>
        <end position="40"/>
    </location>
</feature>
<protein>
    <submittedName>
        <fullName evidence="2">Uncharacterized protein</fullName>
    </submittedName>
</protein>
<name>A0A182MU15_9DIPT</name>
<reference evidence="3" key="1">
    <citation type="submission" date="2013-09" db="EMBL/GenBank/DDBJ databases">
        <title>The Genome Sequence of Anopheles culicifacies species A.</title>
        <authorList>
            <consortium name="The Broad Institute Genomics Platform"/>
            <person name="Neafsey D.E."/>
            <person name="Besansky N."/>
            <person name="Howell P."/>
            <person name="Walton C."/>
            <person name="Young S.K."/>
            <person name="Zeng Q."/>
            <person name="Gargeya S."/>
            <person name="Fitzgerald M."/>
            <person name="Haas B."/>
            <person name="Abouelleil A."/>
            <person name="Allen A.W."/>
            <person name="Alvarado L."/>
            <person name="Arachchi H.M."/>
            <person name="Berlin A.M."/>
            <person name="Chapman S.B."/>
            <person name="Gainer-Dewar J."/>
            <person name="Goldberg J."/>
            <person name="Griggs A."/>
            <person name="Gujja S."/>
            <person name="Hansen M."/>
            <person name="Howarth C."/>
            <person name="Imamovic A."/>
            <person name="Ireland A."/>
            <person name="Larimer J."/>
            <person name="McCowan C."/>
            <person name="Murphy C."/>
            <person name="Pearson M."/>
            <person name="Poon T.W."/>
            <person name="Priest M."/>
            <person name="Roberts A."/>
            <person name="Saif S."/>
            <person name="Shea T."/>
            <person name="Sisk P."/>
            <person name="Sykes S."/>
            <person name="Wortman J."/>
            <person name="Nusbaum C."/>
            <person name="Birren B."/>
        </authorList>
    </citation>
    <scope>NUCLEOTIDE SEQUENCE [LARGE SCALE GENOMIC DNA]</scope>
    <source>
        <strain evidence="3">A-37</strain>
    </source>
</reference>
<proteinExistence type="predicted"/>
<sequence length="136" mass="14740">MNGSNKRDKFEYIFSARSCNFSYLFIELDFTVTVIAAGYGPASQLFPSRRAGSQGTFTPTVSKGGSCCIFYPHLPDGCQTEVTIFIPLCPGRTLGPQHASIGLVLLRTPRCCNLVDLRSLVSTPNQQASQSVVLSV</sequence>
<dbReference type="EnsemblMetazoa" id="ACUA026241-RA">
    <property type="protein sequence ID" value="ACUA026241-PA"/>
    <property type="gene ID" value="ACUA026241"/>
</dbReference>
<dbReference type="Proteomes" id="UP000075883">
    <property type="component" value="Unassembled WGS sequence"/>
</dbReference>
<evidence type="ECO:0000313" key="2">
    <source>
        <dbReference type="EnsemblMetazoa" id="ACUA026241-PA"/>
    </source>
</evidence>
<accession>A0A182MU15</accession>
<organism evidence="2 3">
    <name type="scientific">Anopheles culicifacies</name>
    <dbReference type="NCBI Taxonomy" id="139723"/>
    <lineage>
        <taxon>Eukaryota</taxon>
        <taxon>Metazoa</taxon>
        <taxon>Ecdysozoa</taxon>
        <taxon>Arthropoda</taxon>
        <taxon>Hexapoda</taxon>
        <taxon>Insecta</taxon>
        <taxon>Pterygota</taxon>
        <taxon>Neoptera</taxon>
        <taxon>Endopterygota</taxon>
        <taxon>Diptera</taxon>
        <taxon>Nematocera</taxon>
        <taxon>Culicoidea</taxon>
        <taxon>Culicidae</taxon>
        <taxon>Anophelinae</taxon>
        <taxon>Anopheles</taxon>
        <taxon>culicifacies species complex</taxon>
    </lineage>
</organism>
<keyword evidence="1" id="KW-0812">Transmembrane</keyword>
<keyword evidence="1" id="KW-0472">Membrane</keyword>
<evidence type="ECO:0000313" key="3">
    <source>
        <dbReference type="Proteomes" id="UP000075883"/>
    </source>
</evidence>
<dbReference type="EMBL" id="AXCM01007954">
    <property type="status" value="NOT_ANNOTATED_CDS"/>
    <property type="molecule type" value="Genomic_DNA"/>
</dbReference>